<evidence type="ECO:0000256" key="6">
    <source>
        <dbReference type="ARBA" id="ARBA00022960"/>
    </source>
</evidence>
<organism evidence="10">
    <name type="scientific">hydrocarbon metagenome</name>
    <dbReference type="NCBI Taxonomy" id="938273"/>
    <lineage>
        <taxon>unclassified sequences</taxon>
        <taxon>metagenomes</taxon>
        <taxon>ecological metagenomes</taxon>
    </lineage>
</organism>
<evidence type="ECO:0000256" key="3">
    <source>
        <dbReference type="ARBA" id="ARBA00022676"/>
    </source>
</evidence>
<dbReference type="GO" id="GO:0071972">
    <property type="term" value="F:peptidoglycan L,D-transpeptidase activity"/>
    <property type="evidence" value="ECO:0007669"/>
    <property type="project" value="TreeGrafter"/>
</dbReference>
<dbReference type="InterPro" id="IPR002477">
    <property type="entry name" value="Peptidoglycan-bd-like"/>
</dbReference>
<feature type="domain" description="L,D-TPase catalytic" evidence="9">
    <location>
        <begin position="91"/>
        <end position="199"/>
    </location>
</feature>
<dbReference type="SUPFAM" id="SSF47090">
    <property type="entry name" value="PGBD-like"/>
    <property type="match status" value="2"/>
</dbReference>
<keyword evidence="6" id="KW-0133">Cell shape</keyword>
<proteinExistence type="inferred from homology"/>
<dbReference type="SUPFAM" id="SSF141523">
    <property type="entry name" value="L,D-transpeptidase catalytic domain-like"/>
    <property type="match status" value="1"/>
</dbReference>
<dbReference type="InterPro" id="IPR038063">
    <property type="entry name" value="Transpep_catalytic_dom"/>
</dbReference>
<comment type="similarity">
    <text evidence="2">Belongs to the YkuD family.</text>
</comment>
<dbReference type="Gene3D" id="2.40.440.10">
    <property type="entry name" value="L,D-transpeptidase catalytic domain-like"/>
    <property type="match status" value="1"/>
</dbReference>
<evidence type="ECO:0000256" key="5">
    <source>
        <dbReference type="ARBA" id="ARBA00022801"/>
    </source>
</evidence>
<accession>A0A0W8E2U2</accession>
<dbReference type="Pfam" id="PF01471">
    <property type="entry name" value="PG_binding_1"/>
    <property type="match status" value="2"/>
</dbReference>
<dbReference type="AlphaFoldDB" id="A0A0W8E2U2"/>
<dbReference type="GO" id="GO:0008360">
    <property type="term" value="P:regulation of cell shape"/>
    <property type="evidence" value="ECO:0007669"/>
    <property type="project" value="UniProtKB-KW"/>
</dbReference>
<dbReference type="CDD" id="cd16913">
    <property type="entry name" value="YkuD_like"/>
    <property type="match status" value="1"/>
</dbReference>
<evidence type="ECO:0000256" key="2">
    <source>
        <dbReference type="ARBA" id="ARBA00005992"/>
    </source>
</evidence>
<dbReference type="GO" id="GO:0016757">
    <property type="term" value="F:glycosyltransferase activity"/>
    <property type="evidence" value="ECO:0007669"/>
    <property type="project" value="UniProtKB-KW"/>
</dbReference>
<dbReference type="Gene3D" id="1.10.101.10">
    <property type="entry name" value="PGBD-like superfamily/PGBD"/>
    <property type="match status" value="2"/>
</dbReference>
<dbReference type="UniPathway" id="UPA00219"/>
<keyword evidence="3" id="KW-0328">Glycosyltransferase</keyword>
<comment type="pathway">
    <text evidence="1">Cell wall biogenesis; peptidoglycan biosynthesis.</text>
</comment>
<dbReference type="GO" id="GO:0018104">
    <property type="term" value="P:peptidoglycan-protein cross-linking"/>
    <property type="evidence" value="ECO:0007669"/>
    <property type="project" value="TreeGrafter"/>
</dbReference>
<dbReference type="InterPro" id="IPR050979">
    <property type="entry name" value="LD-transpeptidase"/>
</dbReference>
<gene>
    <name evidence="10" type="ORF">ASZ90_020011</name>
</gene>
<keyword evidence="8" id="KW-0961">Cell wall biogenesis/degradation</keyword>
<evidence type="ECO:0000256" key="8">
    <source>
        <dbReference type="ARBA" id="ARBA00023316"/>
    </source>
</evidence>
<evidence type="ECO:0000256" key="7">
    <source>
        <dbReference type="ARBA" id="ARBA00022984"/>
    </source>
</evidence>
<dbReference type="PANTHER" id="PTHR30582">
    <property type="entry name" value="L,D-TRANSPEPTIDASE"/>
    <property type="match status" value="1"/>
</dbReference>
<dbReference type="InterPro" id="IPR005490">
    <property type="entry name" value="LD_TPept_cat_dom"/>
</dbReference>
<dbReference type="Pfam" id="PF03734">
    <property type="entry name" value="YkuD"/>
    <property type="match status" value="1"/>
</dbReference>
<dbReference type="GO" id="GO:0005576">
    <property type="term" value="C:extracellular region"/>
    <property type="evidence" value="ECO:0007669"/>
    <property type="project" value="TreeGrafter"/>
</dbReference>
<dbReference type="EMBL" id="LNQE01001916">
    <property type="protein sequence ID" value="KUG02643.1"/>
    <property type="molecule type" value="Genomic_DNA"/>
</dbReference>
<protein>
    <submittedName>
        <fullName evidence="10">Protein erfk/srfk</fullName>
    </submittedName>
</protein>
<keyword evidence="5" id="KW-0378">Hydrolase</keyword>
<dbReference type="PANTHER" id="PTHR30582:SF24">
    <property type="entry name" value="L,D-TRANSPEPTIDASE ERFK_SRFK-RELATED"/>
    <property type="match status" value="1"/>
</dbReference>
<dbReference type="PROSITE" id="PS52029">
    <property type="entry name" value="LD_TPASE"/>
    <property type="match status" value="1"/>
</dbReference>
<dbReference type="GO" id="GO:0071555">
    <property type="term" value="P:cell wall organization"/>
    <property type="evidence" value="ECO:0007669"/>
    <property type="project" value="UniProtKB-KW"/>
</dbReference>
<dbReference type="InterPro" id="IPR036365">
    <property type="entry name" value="PGBD-like_sf"/>
</dbReference>
<evidence type="ECO:0000256" key="1">
    <source>
        <dbReference type="ARBA" id="ARBA00004752"/>
    </source>
</evidence>
<keyword evidence="4" id="KW-0808">Transferase</keyword>
<name>A0A0W8E2U2_9ZZZZ</name>
<sequence>MIFASRFLRLEDPPMQGPDVLALQEELKRIGLYPGEVDGSFGKVTQAAVIQFQLSISQPADGVVGPDTWNQLTLRTVHQPVVLGLTVYDLPSIYIDTVKRRLKFSSASLNKTYKVAVGKPTTPSPLGNWVVVQKALNPGGPFGVRWMRLSVPWGGYGIHGTNNPKSIGRAVSHGCIRMYNDDVIEVYDRTPIGTPVTIVGKSYADRNMKKGDSGSDVAQVQRMLKKLGYYKSKIDGYFGSFTEQAVKRFQADKALQADGIVGPRTIFELQKAYAIAQNHQQP</sequence>
<keyword evidence="7" id="KW-0573">Peptidoglycan synthesis</keyword>
<evidence type="ECO:0000259" key="9">
    <source>
        <dbReference type="PROSITE" id="PS52029"/>
    </source>
</evidence>
<evidence type="ECO:0000313" key="10">
    <source>
        <dbReference type="EMBL" id="KUG02643.1"/>
    </source>
</evidence>
<evidence type="ECO:0000256" key="4">
    <source>
        <dbReference type="ARBA" id="ARBA00022679"/>
    </source>
</evidence>
<reference evidence="10" key="1">
    <citation type="journal article" date="2015" name="Proc. Natl. Acad. Sci. U.S.A.">
        <title>Networks of energetic and metabolic interactions define dynamics in microbial communities.</title>
        <authorList>
            <person name="Embree M."/>
            <person name="Liu J.K."/>
            <person name="Al-Bassam M.M."/>
            <person name="Zengler K."/>
        </authorList>
    </citation>
    <scope>NUCLEOTIDE SEQUENCE</scope>
</reference>
<comment type="caution">
    <text evidence="10">The sequence shown here is derived from an EMBL/GenBank/DDBJ whole genome shotgun (WGS) entry which is preliminary data.</text>
</comment>
<dbReference type="InterPro" id="IPR036366">
    <property type="entry name" value="PGBDSf"/>
</dbReference>